<evidence type="ECO:0000313" key="2">
    <source>
        <dbReference type="EMBL" id="SHN37146.1"/>
    </source>
</evidence>
<dbReference type="GO" id="GO:0003700">
    <property type="term" value="F:DNA-binding transcription factor activity"/>
    <property type="evidence" value="ECO:0007669"/>
    <property type="project" value="InterPro"/>
</dbReference>
<keyword evidence="3" id="KW-1185">Reference proteome</keyword>
<dbReference type="Pfam" id="PF01047">
    <property type="entry name" value="MarR"/>
    <property type="match status" value="2"/>
</dbReference>
<evidence type="ECO:0000313" key="3">
    <source>
        <dbReference type="Proteomes" id="UP000184111"/>
    </source>
</evidence>
<dbReference type="GO" id="GO:0006950">
    <property type="term" value="P:response to stress"/>
    <property type="evidence" value="ECO:0007669"/>
    <property type="project" value="TreeGrafter"/>
</dbReference>
<dbReference type="SUPFAM" id="SSF46785">
    <property type="entry name" value="Winged helix' DNA-binding domain"/>
    <property type="match status" value="2"/>
</dbReference>
<dbReference type="InterPro" id="IPR036390">
    <property type="entry name" value="WH_DNA-bd_sf"/>
</dbReference>
<dbReference type="InterPro" id="IPR000835">
    <property type="entry name" value="HTH_MarR-typ"/>
</dbReference>
<dbReference type="STRING" id="310782.SAMN05216499_1504"/>
<dbReference type="SMART" id="SM00347">
    <property type="entry name" value="HTH_MARR"/>
    <property type="match status" value="2"/>
</dbReference>
<dbReference type="InterPro" id="IPR039422">
    <property type="entry name" value="MarR/SlyA-like"/>
</dbReference>
<gene>
    <name evidence="2" type="ORF">SAMN05216499_1504</name>
</gene>
<protein>
    <submittedName>
        <fullName evidence="2">DNA-binding transcriptional regulator, MarR family</fullName>
    </submittedName>
</protein>
<reference evidence="2 3" key="1">
    <citation type="submission" date="2016-11" db="EMBL/GenBank/DDBJ databases">
        <authorList>
            <person name="Jaros S."/>
            <person name="Januszkiewicz K."/>
            <person name="Wedrychowicz H."/>
        </authorList>
    </citation>
    <scope>NUCLEOTIDE SEQUENCE [LARGE SCALE GENOMIC DNA]</scope>
    <source>
        <strain evidence="2 3">CGMCC 4.2025</strain>
    </source>
</reference>
<feature type="domain" description="HTH marR-type" evidence="1">
    <location>
        <begin position="159"/>
        <end position="292"/>
    </location>
</feature>
<dbReference type="AlphaFoldDB" id="A0A1M7QZ02"/>
<dbReference type="GO" id="GO:0003677">
    <property type="term" value="F:DNA binding"/>
    <property type="evidence" value="ECO:0007669"/>
    <property type="project" value="UniProtKB-KW"/>
</dbReference>
<dbReference type="Gene3D" id="1.10.10.10">
    <property type="entry name" value="Winged helix-like DNA-binding domain superfamily/Winged helix DNA-binding domain"/>
    <property type="match status" value="2"/>
</dbReference>
<accession>A0A1M7QZ02</accession>
<dbReference type="Proteomes" id="UP000184111">
    <property type="component" value="Unassembled WGS sequence"/>
</dbReference>
<dbReference type="InterPro" id="IPR036388">
    <property type="entry name" value="WH-like_DNA-bd_sf"/>
</dbReference>
<name>A0A1M7QZ02_9ACTN</name>
<organism evidence="2 3">
    <name type="scientific">Actinacidiphila paucisporea</name>
    <dbReference type="NCBI Taxonomy" id="310782"/>
    <lineage>
        <taxon>Bacteria</taxon>
        <taxon>Bacillati</taxon>
        <taxon>Actinomycetota</taxon>
        <taxon>Actinomycetes</taxon>
        <taxon>Kitasatosporales</taxon>
        <taxon>Streptomycetaceae</taxon>
        <taxon>Actinacidiphila</taxon>
    </lineage>
</organism>
<dbReference type="PROSITE" id="PS50995">
    <property type="entry name" value="HTH_MARR_2"/>
    <property type="match status" value="2"/>
</dbReference>
<dbReference type="PANTHER" id="PTHR33164">
    <property type="entry name" value="TRANSCRIPTIONAL REGULATOR, MARR FAMILY"/>
    <property type="match status" value="1"/>
</dbReference>
<feature type="domain" description="HTH marR-type" evidence="1">
    <location>
        <begin position="20"/>
        <end position="151"/>
    </location>
</feature>
<dbReference type="OrthoDB" id="4463574at2"/>
<proteinExistence type="predicted"/>
<dbReference type="EMBL" id="FRBI01000050">
    <property type="protein sequence ID" value="SHN37146.1"/>
    <property type="molecule type" value="Genomic_DNA"/>
</dbReference>
<keyword evidence="2" id="KW-0238">DNA-binding</keyword>
<dbReference type="RefSeq" id="WP_073503024.1">
    <property type="nucleotide sequence ID" value="NZ_FRBI01000050.1"/>
</dbReference>
<sequence length="302" mass="32996">MADPDSHGGTAAELAGAPLAPELTRYLPYLMRRAFSHVSSTADRSTQARDYAVLAGLADGHGTSQQALAERLEINRTIMVKLIDRLQAAGYVTRTRNPDNRRSYVLSLTEAGHAALAHMQSSVLERDRLVTANLTDTERDRLNELLRTVLGEPDRTPSTVGTEYLITQVFYLLRRRGDALAADAGMRVRDFGALSAIGRLGPCPQQQFARYLALTEPAAALIVDELAGKGLVTRGQDPDDRRRYALELTALGRERLAFLTVAIDRLQAEIVEMFGGAPAEAELHTLIHKMIATPVPATPTSR</sequence>
<evidence type="ECO:0000259" key="1">
    <source>
        <dbReference type="PROSITE" id="PS50995"/>
    </source>
</evidence>
<dbReference type="PANTHER" id="PTHR33164:SF89">
    <property type="entry name" value="MARR FAMILY REGULATORY PROTEIN"/>
    <property type="match status" value="1"/>
</dbReference>
<dbReference type="PRINTS" id="PR00598">
    <property type="entry name" value="HTHMARR"/>
</dbReference>